<keyword evidence="7 8" id="KW-0539">Nucleus</keyword>
<reference evidence="12" key="2">
    <citation type="submission" date="2015-07" db="EMBL/GenBank/DDBJ databases">
        <authorList>
            <person name="Noorani M."/>
        </authorList>
    </citation>
    <scope>NUCLEOTIDE SEQUENCE</scope>
    <source>
        <strain evidence="12">Yugu1</strain>
    </source>
</reference>
<dbReference type="OrthoDB" id="1927254at2759"/>
<name>K3XYK3_SETIT</name>
<evidence type="ECO:0000256" key="6">
    <source>
        <dbReference type="ARBA" id="ARBA00023163"/>
    </source>
</evidence>
<dbReference type="PANTHER" id="PTHR31992:SF339">
    <property type="entry name" value="DOF ZINC FINGER PROTEIN"/>
    <property type="match status" value="1"/>
</dbReference>
<dbReference type="STRING" id="4555.K3XYK3"/>
<accession>K3XYK3</accession>
<feature type="region of interest" description="Disordered" evidence="10">
    <location>
        <begin position="82"/>
        <end position="137"/>
    </location>
</feature>
<reference evidence="12 14" key="1">
    <citation type="journal article" date="2012" name="Nat. Biotechnol.">
        <title>Reference genome sequence of the model plant Setaria.</title>
        <authorList>
            <person name="Bennetzen J.L."/>
            <person name="Schmutz J."/>
            <person name="Wang H."/>
            <person name="Percifield R."/>
            <person name="Hawkins J."/>
            <person name="Pontaroli A.C."/>
            <person name="Estep M."/>
            <person name="Feng L."/>
            <person name="Vaughn J.N."/>
            <person name="Grimwood J."/>
            <person name="Jenkins J."/>
            <person name="Barry K."/>
            <person name="Lindquist E."/>
            <person name="Hellsten U."/>
            <person name="Deshpande S."/>
            <person name="Wang X."/>
            <person name="Wu X."/>
            <person name="Mitros T."/>
            <person name="Triplett J."/>
            <person name="Yang X."/>
            <person name="Ye C.Y."/>
            <person name="Mauro-Herrera M."/>
            <person name="Wang L."/>
            <person name="Li P."/>
            <person name="Sharma M."/>
            <person name="Sharma R."/>
            <person name="Ronald P.C."/>
            <person name="Panaud O."/>
            <person name="Kellogg E.A."/>
            <person name="Brutnell T.P."/>
            <person name="Doust A.N."/>
            <person name="Tuskan G.A."/>
            <person name="Rokhsar D."/>
            <person name="Devos K.M."/>
        </authorList>
    </citation>
    <scope>NUCLEOTIDE SEQUENCE [LARGE SCALE GENOMIC DNA]</scope>
    <source>
        <strain evidence="14">cv. Yugu1</strain>
        <strain evidence="12">Yugu1</strain>
    </source>
</reference>
<keyword evidence="14" id="KW-1185">Reference proteome</keyword>
<dbReference type="PROSITE" id="PS50884">
    <property type="entry name" value="ZF_DOF_2"/>
    <property type="match status" value="1"/>
</dbReference>
<dbReference type="GO" id="GO:0003700">
    <property type="term" value="F:DNA-binding transcription factor activity"/>
    <property type="evidence" value="ECO:0007669"/>
    <property type="project" value="UniProtKB-UniRule"/>
</dbReference>
<evidence type="ECO:0000256" key="2">
    <source>
        <dbReference type="ARBA" id="ARBA00022771"/>
    </source>
</evidence>
<dbReference type="InterPro" id="IPR003851">
    <property type="entry name" value="Znf_Dof"/>
</dbReference>
<evidence type="ECO:0000256" key="3">
    <source>
        <dbReference type="ARBA" id="ARBA00022833"/>
    </source>
</evidence>
<comment type="subcellular location">
    <subcellularLocation>
        <location evidence="8 9">Nucleus</location>
    </subcellularLocation>
</comment>
<keyword evidence="1 9" id="KW-0479">Metal-binding</keyword>
<reference evidence="13" key="3">
    <citation type="submission" date="2018-08" db="UniProtKB">
        <authorList>
            <consortium name="EnsemblPlants"/>
        </authorList>
    </citation>
    <scope>IDENTIFICATION</scope>
    <source>
        <strain evidence="13">Yugu1</strain>
    </source>
</reference>
<dbReference type="PANTHER" id="PTHR31992">
    <property type="entry name" value="DOF ZINC FINGER PROTEIN DOF1.4-RELATED"/>
    <property type="match status" value="1"/>
</dbReference>
<dbReference type="GO" id="GO:0005634">
    <property type="term" value="C:nucleus"/>
    <property type="evidence" value="ECO:0007669"/>
    <property type="project" value="UniProtKB-SubCell"/>
</dbReference>
<evidence type="ECO:0000256" key="8">
    <source>
        <dbReference type="PROSITE-ProRule" id="PRU00071"/>
    </source>
</evidence>
<keyword evidence="4 9" id="KW-0805">Transcription regulation</keyword>
<dbReference type="Gramene" id="KQL10319">
    <property type="protein sequence ID" value="KQL10319"/>
    <property type="gene ID" value="SETIT_007011mg"/>
</dbReference>
<dbReference type="AlphaFoldDB" id="K3XYK3"/>
<evidence type="ECO:0000256" key="10">
    <source>
        <dbReference type="SAM" id="MobiDB-lite"/>
    </source>
</evidence>
<dbReference type="GO" id="GO:0003677">
    <property type="term" value="F:DNA binding"/>
    <property type="evidence" value="ECO:0007669"/>
    <property type="project" value="UniProtKB-UniRule"/>
</dbReference>
<evidence type="ECO:0000256" key="4">
    <source>
        <dbReference type="ARBA" id="ARBA00023015"/>
    </source>
</evidence>
<sequence>MQELQPIPGLAGRLFGSGGGAAAAIGLLRRHGGSSAAEVRCPRCDSPDTKFCYYNNYNLAQPRHFCRACRRYWTKGGHLRNVPVGGGCRKPRPRRPAAAAADGRGKDGVHRDGKAPRSGFAGAASSSSPTAAGDADAPVSGAFSVVTEPSAPRSGGVAEASAETGSFAAGDTRALLVPPPAPMFADQASVFASLFAPPRPLSAFGSSAQPQPEQAEERVAASLLAAEQPPPSCTAAFTDTAPFAAGSDGELSAGPSDWPTAGIFELAGGNAGDASLPEHWNHGSWTDPDPAVYLP</sequence>
<dbReference type="GeneID" id="101774857"/>
<dbReference type="OMA" id="MFADQAT"/>
<protein>
    <recommendedName>
        <fullName evidence="9">Dof zinc finger protein</fullName>
    </recommendedName>
</protein>
<keyword evidence="5 8" id="KW-0238">DNA-binding</keyword>
<dbReference type="eggNOG" id="ENOG502QRBR">
    <property type="taxonomic scope" value="Eukaryota"/>
</dbReference>
<evidence type="ECO:0000259" key="11">
    <source>
        <dbReference type="PROSITE" id="PS50884"/>
    </source>
</evidence>
<feature type="compositionally biased region" description="Basic and acidic residues" evidence="10">
    <location>
        <begin position="103"/>
        <end position="115"/>
    </location>
</feature>
<dbReference type="GO" id="GO:0008270">
    <property type="term" value="F:zinc ion binding"/>
    <property type="evidence" value="ECO:0007669"/>
    <property type="project" value="UniProtKB-KW"/>
</dbReference>
<comment type="function">
    <text evidence="9">Transcription factor that binds specifically to a 5'-AA[AG]G-3' consensus core sequence.</text>
</comment>
<dbReference type="KEGG" id="sita:101774857"/>
<dbReference type="Proteomes" id="UP000004995">
    <property type="component" value="Unassembled WGS sequence"/>
</dbReference>
<evidence type="ECO:0000256" key="7">
    <source>
        <dbReference type="ARBA" id="ARBA00023242"/>
    </source>
</evidence>
<evidence type="ECO:0000313" key="12">
    <source>
        <dbReference type="EMBL" id="RCV21260.1"/>
    </source>
</evidence>
<keyword evidence="3 9" id="KW-0862">Zinc</keyword>
<feature type="compositionally biased region" description="Low complexity" evidence="10">
    <location>
        <begin position="116"/>
        <end position="137"/>
    </location>
</feature>
<dbReference type="EMBL" id="AGNK02002364">
    <property type="status" value="NOT_ANNOTATED_CDS"/>
    <property type="molecule type" value="Genomic_DNA"/>
</dbReference>
<dbReference type="HOGENOM" id="CLU_075415_1_0_1"/>
<evidence type="ECO:0000256" key="5">
    <source>
        <dbReference type="ARBA" id="ARBA00023125"/>
    </source>
</evidence>
<dbReference type="Pfam" id="PF02701">
    <property type="entry name" value="Zn_ribbon_Dof"/>
    <property type="match status" value="1"/>
</dbReference>
<evidence type="ECO:0000256" key="1">
    <source>
        <dbReference type="ARBA" id="ARBA00022723"/>
    </source>
</evidence>
<dbReference type="RefSeq" id="XP_004965236.1">
    <property type="nucleotide sequence ID" value="XM_004965179.2"/>
</dbReference>
<gene>
    <name evidence="13" type="primary">LOC101774857</name>
    <name evidence="12" type="ORF">SETIT_4G124800v2</name>
</gene>
<dbReference type="InterPro" id="IPR045174">
    <property type="entry name" value="Dof"/>
</dbReference>
<keyword evidence="2 8" id="KW-0863">Zinc-finger</keyword>
<proteinExistence type="predicted"/>
<evidence type="ECO:0000313" key="13">
    <source>
        <dbReference type="EnsemblPlants" id="KQL10319"/>
    </source>
</evidence>
<evidence type="ECO:0000313" key="14">
    <source>
        <dbReference type="Proteomes" id="UP000004995"/>
    </source>
</evidence>
<feature type="region of interest" description="Disordered" evidence="10">
    <location>
        <begin position="246"/>
        <end position="295"/>
    </location>
</feature>
<keyword evidence="6 9" id="KW-0804">Transcription</keyword>
<dbReference type="PROSITE" id="PS01361">
    <property type="entry name" value="ZF_DOF_1"/>
    <property type="match status" value="1"/>
</dbReference>
<dbReference type="EnsemblPlants" id="KQL10319">
    <property type="protein sequence ID" value="KQL10319"/>
    <property type="gene ID" value="SETIT_007011mg"/>
</dbReference>
<organism evidence="13 14">
    <name type="scientific">Setaria italica</name>
    <name type="common">Foxtail millet</name>
    <name type="synonym">Panicum italicum</name>
    <dbReference type="NCBI Taxonomy" id="4555"/>
    <lineage>
        <taxon>Eukaryota</taxon>
        <taxon>Viridiplantae</taxon>
        <taxon>Streptophyta</taxon>
        <taxon>Embryophyta</taxon>
        <taxon>Tracheophyta</taxon>
        <taxon>Spermatophyta</taxon>
        <taxon>Magnoliopsida</taxon>
        <taxon>Liliopsida</taxon>
        <taxon>Poales</taxon>
        <taxon>Poaceae</taxon>
        <taxon>PACMAD clade</taxon>
        <taxon>Panicoideae</taxon>
        <taxon>Panicodae</taxon>
        <taxon>Paniceae</taxon>
        <taxon>Cenchrinae</taxon>
        <taxon>Setaria</taxon>
    </lineage>
</organism>
<feature type="domain" description="Dof-type" evidence="11">
    <location>
        <begin position="39"/>
        <end position="93"/>
    </location>
</feature>
<evidence type="ECO:0000256" key="9">
    <source>
        <dbReference type="RuleBase" id="RU369094"/>
    </source>
</evidence>
<dbReference type="EMBL" id="CM003531">
    <property type="protein sequence ID" value="RCV21260.1"/>
    <property type="molecule type" value="Genomic_DNA"/>
</dbReference>